<evidence type="ECO:0000313" key="1">
    <source>
        <dbReference type="EMBL" id="MBW0526369.1"/>
    </source>
</evidence>
<comment type="caution">
    <text evidence="1">The sequence shown here is derived from an EMBL/GenBank/DDBJ whole genome shotgun (WGS) entry which is preliminary data.</text>
</comment>
<dbReference type="EMBL" id="AVOT02032606">
    <property type="protein sequence ID" value="MBW0526369.1"/>
    <property type="molecule type" value="Genomic_DNA"/>
</dbReference>
<accession>A0A9Q3ESS0</accession>
<dbReference type="InterPro" id="IPR012337">
    <property type="entry name" value="RNaseH-like_sf"/>
</dbReference>
<proteinExistence type="predicted"/>
<dbReference type="Proteomes" id="UP000765509">
    <property type="component" value="Unassembled WGS sequence"/>
</dbReference>
<protein>
    <submittedName>
        <fullName evidence="1">Uncharacterized protein</fullName>
    </submittedName>
</protein>
<reference evidence="1" key="1">
    <citation type="submission" date="2021-03" db="EMBL/GenBank/DDBJ databases">
        <title>Draft genome sequence of rust myrtle Austropuccinia psidii MF-1, a brazilian biotype.</title>
        <authorList>
            <person name="Quecine M.C."/>
            <person name="Pachon D.M.R."/>
            <person name="Bonatelli M.L."/>
            <person name="Correr F.H."/>
            <person name="Franceschini L.M."/>
            <person name="Leite T.F."/>
            <person name="Margarido G.R.A."/>
            <person name="Almeida C.A."/>
            <person name="Ferrarezi J.A."/>
            <person name="Labate C.A."/>
        </authorList>
    </citation>
    <scope>NUCLEOTIDE SEQUENCE</scope>
    <source>
        <strain evidence="1">MF-1</strain>
    </source>
</reference>
<dbReference type="SUPFAM" id="SSF53098">
    <property type="entry name" value="Ribonuclease H-like"/>
    <property type="match status" value="1"/>
</dbReference>
<evidence type="ECO:0000313" key="2">
    <source>
        <dbReference type="Proteomes" id="UP000765509"/>
    </source>
</evidence>
<dbReference type="AlphaFoldDB" id="A0A9Q3ESS0"/>
<name>A0A9Q3ESS0_9BASI</name>
<dbReference type="InterPro" id="IPR036397">
    <property type="entry name" value="RNaseH_sf"/>
</dbReference>
<keyword evidence="2" id="KW-1185">Reference proteome</keyword>
<gene>
    <name evidence="1" type="ORF">O181_066084</name>
</gene>
<sequence>MMLQIQEPKSPWETVHMDWVTALPPGGDMSYNACLVLAKRYSRTPMSLPFYRDDTAMHTAIIIWNKVISHTGLFQNLISERDPRLTS</sequence>
<dbReference type="Gene3D" id="3.30.420.10">
    <property type="entry name" value="Ribonuclease H-like superfamily/Ribonuclease H"/>
    <property type="match status" value="1"/>
</dbReference>
<dbReference type="GO" id="GO:0003676">
    <property type="term" value="F:nucleic acid binding"/>
    <property type="evidence" value="ECO:0007669"/>
    <property type="project" value="InterPro"/>
</dbReference>
<organism evidence="1 2">
    <name type="scientific">Austropuccinia psidii MF-1</name>
    <dbReference type="NCBI Taxonomy" id="1389203"/>
    <lineage>
        <taxon>Eukaryota</taxon>
        <taxon>Fungi</taxon>
        <taxon>Dikarya</taxon>
        <taxon>Basidiomycota</taxon>
        <taxon>Pucciniomycotina</taxon>
        <taxon>Pucciniomycetes</taxon>
        <taxon>Pucciniales</taxon>
        <taxon>Sphaerophragmiaceae</taxon>
        <taxon>Austropuccinia</taxon>
    </lineage>
</organism>